<evidence type="ECO:0000313" key="5">
    <source>
        <dbReference type="EMBL" id="KAF9621433.1"/>
    </source>
</evidence>
<dbReference type="AlphaFoldDB" id="A0A835ITQ4"/>
<dbReference type="InterPro" id="IPR000010">
    <property type="entry name" value="Cystatin_dom"/>
</dbReference>
<name>A0A835ITQ4_9MAGN</name>
<dbReference type="PANTHER" id="PTHR47373:SF1">
    <property type="entry name" value="CYSTEINE PROTEINASE INHIBITOR 2"/>
    <property type="match status" value="1"/>
</dbReference>
<dbReference type="EMBL" id="JADFTS010000002">
    <property type="protein sequence ID" value="KAF9621433.1"/>
    <property type="molecule type" value="Genomic_DNA"/>
</dbReference>
<dbReference type="Pfam" id="PF16845">
    <property type="entry name" value="SQAPI"/>
    <property type="match status" value="1"/>
</dbReference>
<accession>A0A835ITQ4</accession>
<evidence type="ECO:0000256" key="1">
    <source>
        <dbReference type="ARBA" id="ARBA00022690"/>
    </source>
</evidence>
<feature type="domain" description="Cystatin" evidence="4">
    <location>
        <begin position="33"/>
        <end position="125"/>
    </location>
</feature>
<dbReference type="InterPro" id="IPR018073">
    <property type="entry name" value="Prot_inh_cystat_CS"/>
</dbReference>
<gene>
    <name evidence="5" type="ORF">IFM89_021472</name>
</gene>
<proteinExistence type="predicted"/>
<keyword evidence="3" id="KW-0732">Signal</keyword>
<dbReference type="SUPFAM" id="SSF54403">
    <property type="entry name" value="Cystatin/monellin"/>
    <property type="match status" value="1"/>
</dbReference>
<dbReference type="SMART" id="SM00043">
    <property type="entry name" value="CY"/>
    <property type="match status" value="1"/>
</dbReference>
<dbReference type="OrthoDB" id="1908104at2759"/>
<comment type="caution">
    <text evidence="5">The sequence shown here is derived from an EMBL/GenBank/DDBJ whole genome shotgun (WGS) entry which is preliminary data.</text>
</comment>
<keyword evidence="6" id="KW-1185">Reference proteome</keyword>
<dbReference type="PROSITE" id="PS00287">
    <property type="entry name" value="CYSTATIN"/>
    <property type="match status" value="1"/>
</dbReference>
<feature type="signal peptide" evidence="3">
    <location>
        <begin position="1"/>
        <end position="23"/>
    </location>
</feature>
<organism evidence="5 6">
    <name type="scientific">Coptis chinensis</name>
    <dbReference type="NCBI Taxonomy" id="261450"/>
    <lineage>
        <taxon>Eukaryota</taxon>
        <taxon>Viridiplantae</taxon>
        <taxon>Streptophyta</taxon>
        <taxon>Embryophyta</taxon>
        <taxon>Tracheophyta</taxon>
        <taxon>Spermatophyta</taxon>
        <taxon>Magnoliopsida</taxon>
        <taxon>Ranunculales</taxon>
        <taxon>Ranunculaceae</taxon>
        <taxon>Coptidoideae</taxon>
        <taxon>Coptis</taxon>
    </lineage>
</organism>
<evidence type="ECO:0000259" key="4">
    <source>
        <dbReference type="SMART" id="SM00043"/>
    </source>
</evidence>
<evidence type="ECO:0000256" key="3">
    <source>
        <dbReference type="SAM" id="SignalP"/>
    </source>
</evidence>
<sequence>MARAIGLFTLLVFTLLFVSTCSSVLENHAYGGRKVGGWKEIKHVKNNEEVQQLGKFSVEEYNRKKGSDGGVVFAEVIEAQKQVVSGIKYYLKIVVEENGLANSFDAVVVVKPWDRSKELVTFVPSRK</sequence>
<dbReference type="GO" id="GO:0004869">
    <property type="term" value="F:cysteine-type endopeptidase inhibitor activity"/>
    <property type="evidence" value="ECO:0007669"/>
    <property type="project" value="UniProtKB-KW"/>
</dbReference>
<dbReference type="InterPro" id="IPR046350">
    <property type="entry name" value="Cystatin_sf"/>
</dbReference>
<dbReference type="CDD" id="cd00042">
    <property type="entry name" value="CY"/>
    <property type="match status" value="1"/>
</dbReference>
<dbReference type="PANTHER" id="PTHR47373">
    <property type="entry name" value="CYSTEINE PROTEINASE INHIBITOR 2"/>
    <property type="match status" value="1"/>
</dbReference>
<dbReference type="Gene3D" id="3.10.450.10">
    <property type="match status" value="1"/>
</dbReference>
<protein>
    <recommendedName>
        <fullName evidence="4">Cystatin domain-containing protein</fullName>
    </recommendedName>
</protein>
<dbReference type="Proteomes" id="UP000631114">
    <property type="component" value="Unassembled WGS sequence"/>
</dbReference>
<evidence type="ECO:0000313" key="6">
    <source>
        <dbReference type="Proteomes" id="UP000631114"/>
    </source>
</evidence>
<feature type="chain" id="PRO_5032503189" description="Cystatin domain-containing protein" evidence="3">
    <location>
        <begin position="24"/>
        <end position="127"/>
    </location>
</feature>
<keyword evidence="1" id="KW-0646">Protease inhibitor</keyword>
<evidence type="ECO:0000256" key="2">
    <source>
        <dbReference type="ARBA" id="ARBA00022704"/>
    </source>
</evidence>
<reference evidence="5 6" key="1">
    <citation type="submission" date="2020-10" db="EMBL/GenBank/DDBJ databases">
        <title>The Coptis chinensis genome and diversification of protoberbering-type alkaloids.</title>
        <authorList>
            <person name="Wang B."/>
            <person name="Shu S."/>
            <person name="Song C."/>
            <person name="Liu Y."/>
        </authorList>
    </citation>
    <scope>NUCLEOTIDE SEQUENCE [LARGE SCALE GENOMIC DNA]</scope>
    <source>
        <strain evidence="5">HL-2020</strain>
        <tissue evidence="5">Leaf</tissue>
    </source>
</reference>
<keyword evidence="2" id="KW-0789">Thiol protease inhibitor</keyword>